<keyword evidence="1" id="KW-0812">Transmembrane</keyword>
<feature type="transmembrane region" description="Helical" evidence="1">
    <location>
        <begin position="71"/>
        <end position="89"/>
    </location>
</feature>
<evidence type="ECO:0000313" key="3">
    <source>
        <dbReference type="EnsemblPlants" id="KRG98948"/>
    </source>
</evidence>
<dbReference type="InParanoid" id="I1N0Y9"/>
<protein>
    <submittedName>
        <fullName evidence="2 3">Uncharacterized protein</fullName>
    </submittedName>
</protein>
<evidence type="ECO:0000313" key="4">
    <source>
        <dbReference type="Proteomes" id="UP000008827"/>
    </source>
</evidence>
<keyword evidence="1" id="KW-0472">Membrane</keyword>
<evidence type="ECO:0000256" key="1">
    <source>
        <dbReference type="SAM" id="Phobius"/>
    </source>
</evidence>
<dbReference type="Gramene" id="KRG98948">
    <property type="protein sequence ID" value="KRG98948"/>
    <property type="gene ID" value="GLYMA_18G109200"/>
</dbReference>
<organism evidence="3">
    <name type="scientific">Glycine max</name>
    <name type="common">Soybean</name>
    <name type="synonym">Glycine hispida</name>
    <dbReference type="NCBI Taxonomy" id="3847"/>
    <lineage>
        <taxon>Eukaryota</taxon>
        <taxon>Viridiplantae</taxon>
        <taxon>Streptophyta</taxon>
        <taxon>Embryophyta</taxon>
        <taxon>Tracheophyta</taxon>
        <taxon>Spermatophyta</taxon>
        <taxon>Magnoliopsida</taxon>
        <taxon>eudicotyledons</taxon>
        <taxon>Gunneridae</taxon>
        <taxon>Pentapetalae</taxon>
        <taxon>rosids</taxon>
        <taxon>fabids</taxon>
        <taxon>Fabales</taxon>
        <taxon>Fabaceae</taxon>
        <taxon>Papilionoideae</taxon>
        <taxon>50 kb inversion clade</taxon>
        <taxon>NPAAA clade</taxon>
        <taxon>indigoferoid/millettioid clade</taxon>
        <taxon>Phaseoleae</taxon>
        <taxon>Glycine</taxon>
        <taxon>Glycine subgen. Soja</taxon>
    </lineage>
</organism>
<dbReference type="HOGENOM" id="CLU_2138032_0_0_1"/>
<accession>I1N0Y9</accession>
<dbReference type="AlphaFoldDB" id="I1N0Y9"/>
<gene>
    <name evidence="2" type="ORF">GLYMA_18G109200</name>
</gene>
<name>I1N0Y9_SOYBN</name>
<dbReference type="Proteomes" id="UP000008827">
    <property type="component" value="Chromosome 18"/>
</dbReference>
<reference evidence="2 3" key="1">
    <citation type="journal article" date="2010" name="Nature">
        <title>Genome sequence of the palaeopolyploid soybean.</title>
        <authorList>
            <person name="Schmutz J."/>
            <person name="Cannon S.B."/>
            <person name="Schlueter J."/>
            <person name="Ma J."/>
            <person name="Mitros T."/>
            <person name="Nelson W."/>
            <person name="Hyten D.L."/>
            <person name="Song Q."/>
            <person name="Thelen J.J."/>
            <person name="Cheng J."/>
            <person name="Xu D."/>
            <person name="Hellsten U."/>
            <person name="May G.D."/>
            <person name="Yu Y."/>
            <person name="Sakurai T."/>
            <person name="Umezawa T."/>
            <person name="Bhattacharyya M.K."/>
            <person name="Sandhu D."/>
            <person name="Valliyodan B."/>
            <person name="Lindquist E."/>
            <person name="Peto M."/>
            <person name="Grant D."/>
            <person name="Shu S."/>
            <person name="Goodstein D."/>
            <person name="Barry K."/>
            <person name="Futrell-Griggs M."/>
            <person name="Abernathy B."/>
            <person name="Du J."/>
            <person name="Tian Z."/>
            <person name="Zhu L."/>
            <person name="Gill N."/>
            <person name="Joshi T."/>
            <person name="Libault M."/>
            <person name="Sethuraman A."/>
            <person name="Zhang X.-C."/>
            <person name="Shinozaki K."/>
            <person name="Nguyen H.T."/>
            <person name="Wing R.A."/>
            <person name="Cregan P."/>
            <person name="Specht J."/>
            <person name="Grimwood J."/>
            <person name="Rokhsar D."/>
            <person name="Stacey G."/>
            <person name="Shoemaker R.C."/>
            <person name="Jackson S.A."/>
        </authorList>
    </citation>
    <scope>NUCLEOTIDE SEQUENCE [LARGE SCALE GENOMIC DNA]</scope>
    <source>
        <strain evidence="3">cv. Williams 82</strain>
        <tissue evidence="2">Callus</tissue>
    </source>
</reference>
<proteinExistence type="predicted"/>
<keyword evidence="4" id="KW-1185">Reference proteome</keyword>
<dbReference type="PaxDb" id="3847-GLYMA18G13120.1"/>
<dbReference type="EMBL" id="CM000851">
    <property type="protein sequence ID" value="KRG98948.1"/>
    <property type="molecule type" value="Genomic_DNA"/>
</dbReference>
<dbReference type="Gene3D" id="3.40.50.2000">
    <property type="entry name" value="Glycogen Phosphorylase B"/>
    <property type="match status" value="1"/>
</dbReference>
<reference evidence="2" key="3">
    <citation type="submission" date="2018-07" db="EMBL/GenBank/DDBJ databases">
        <title>WGS assembly of Glycine max.</title>
        <authorList>
            <person name="Schmutz J."/>
            <person name="Cannon S."/>
            <person name="Schlueter J."/>
            <person name="Ma J."/>
            <person name="Mitros T."/>
            <person name="Nelson W."/>
            <person name="Hyten D."/>
            <person name="Song Q."/>
            <person name="Thelen J."/>
            <person name="Cheng J."/>
            <person name="Xu D."/>
            <person name="Hellsten U."/>
            <person name="May G."/>
            <person name="Yu Y."/>
            <person name="Sakurai T."/>
            <person name="Umezawa T."/>
            <person name="Bhattacharyya M."/>
            <person name="Sandhu D."/>
            <person name="Valliyodan B."/>
            <person name="Lindquist E."/>
            <person name="Peto M."/>
            <person name="Grant D."/>
            <person name="Shu S."/>
            <person name="Goodstein D."/>
            <person name="Barry K."/>
            <person name="Futrell-Griggs M."/>
            <person name="Abernathy B."/>
            <person name="Du J."/>
            <person name="Tian Z."/>
            <person name="Zhu L."/>
            <person name="Gill N."/>
            <person name="Joshi T."/>
            <person name="Libault M."/>
            <person name="Sethuraman A."/>
            <person name="Zhang X."/>
            <person name="Shinozaki K."/>
            <person name="Nguyen H."/>
            <person name="Wing R."/>
            <person name="Cregan P."/>
            <person name="Specht J."/>
            <person name="Grimwood J."/>
            <person name="Rokhsar D."/>
            <person name="Stacey G."/>
            <person name="Shoemaker R."/>
            <person name="Jackson S."/>
        </authorList>
    </citation>
    <scope>NUCLEOTIDE SEQUENCE</scope>
    <source>
        <tissue evidence="2">Callus</tissue>
    </source>
</reference>
<keyword evidence="1" id="KW-1133">Transmembrane helix</keyword>
<dbReference type="EnsemblPlants" id="KRG98948">
    <property type="protein sequence ID" value="KRG98948"/>
    <property type="gene ID" value="GLYMA_18G109200"/>
</dbReference>
<reference evidence="3" key="2">
    <citation type="submission" date="2018-02" db="UniProtKB">
        <authorList>
            <consortium name="EnsemblPlants"/>
        </authorList>
    </citation>
    <scope>IDENTIFICATION</scope>
    <source>
        <strain evidence="3">Williams 82</strain>
    </source>
</reference>
<evidence type="ECO:0000313" key="2">
    <source>
        <dbReference type="EMBL" id="KRG98948.1"/>
    </source>
</evidence>
<sequence>MQIPCSWNHHNMVKAVHLPTTACEIHGTNMVCSIIQIHRGLSSNSVDTFNNVIEAVMTKMEAQLDPLLDRFHAPPTFIIYMFLFWAVAIRKQRGIPMSALWMWMTNTSEKDLR</sequence>